<name>A0ABX5REN6_9BACT</name>
<evidence type="ECO:0000313" key="2">
    <source>
        <dbReference type="Proteomes" id="UP000293902"/>
    </source>
</evidence>
<reference evidence="1 2" key="1">
    <citation type="submission" date="2019-02" db="EMBL/GenBank/DDBJ databases">
        <title>Complete genome sequence of Desulfobacter hydrogenophilus AcRS1.</title>
        <authorList>
            <person name="Marietou A."/>
            <person name="Lund M.B."/>
            <person name="Marshall I.P.G."/>
            <person name="Schreiber L."/>
            <person name="Jorgensen B."/>
        </authorList>
    </citation>
    <scope>NUCLEOTIDE SEQUENCE [LARGE SCALE GENOMIC DNA]</scope>
    <source>
        <strain evidence="1 2">AcRS1</strain>
    </source>
</reference>
<evidence type="ECO:0000313" key="1">
    <source>
        <dbReference type="EMBL" id="QBH13296.1"/>
    </source>
</evidence>
<dbReference type="RefSeq" id="WP_111957971.1">
    <property type="nucleotide sequence ID" value="NZ_CP036313.1"/>
</dbReference>
<proteinExistence type="predicted"/>
<accession>A0ABX5REN6</accession>
<keyword evidence="2" id="KW-1185">Reference proteome</keyword>
<dbReference type="EMBL" id="CP036313">
    <property type="protein sequence ID" value="QBH13296.1"/>
    <property type="molecule type" value="Genomic_DNA"/>
</dbReference>
<sequence>MKLNRIQIKIFEKLSKEKGIEADDYIKQFSMEFIHMQRDGLQDLSEEEGDNWIHRAYLLSL</sequence>
<organism evidence="1 2">
    <name type="scientific">Desulfobacter hydrogenophilus</name>
    <dbReference type="NCBI Taxonomy" id="2291"/>
    <lineage>
        <taxon>Bacteria</taxon>
        <taxon>Pseudomonadati</taxon>
        <taxon>Thermodesulfobacteriota</taxon>
        <taxon>Desulfobacteria</taxon>
        <taxon>Desulfobacterales</taxon>
        <taxon>Desulfobacteraceae</taxon>
        <taxon>Desulfobacter</taxon>
    </lineage>
</organism>
<protein>
    <submittedName>
        <fullName evidence="1">Uncharacterized protein</fullName>
    </submittedName>
</protein>
<dbReference type="Proteomes" id="UP000293902">
    <property type="component" value="Chromosome"/>
</dbReference>
<gene>
    <name evidence="1" type="ORF">EYB58_10400</name>
</gene>